<dbReference type="InterPro" id="IPR003844">
    <property type="entry name" value="UPF0060"/>
</dbReference>
<dbReference type="PANTHER" id="PTHR36116:SF1">
    <property type="entry name" value="UPF0060 MEMBRANE PROTEIN YNFA"/>
    <property type="match status" value="1"/>
</dbReference>
<accession>A0ABW3YBA4</accession>
<keyword evidence="1" id="KW-1003">Cell membrane</keyword>
<keyword evidence="6" id="KW-1185">Reference proteome</keyword>
<protein>
    <submittedName>
        <fullName evidence="5">Uncharacterized protein</fullName>
    </submittedName>
</protein>
<evidence type="ECO:0000313" key="6">
    <source>
        <dbReference type="Proteomes" id="UP001597260"/>
    </source>
</evidence>
<dbReference type="Proteomes" id="UP001597260">
    <property type="component" value="Unassembled WGS sequence"/>
</dbReference>
<name>A0ABW3YBA4_9ACTN</name>
<gene>
    <name evidence="5" type="ORF">ACFQ4H_11625</name>
</gene>
<evidence type="ECO:0000256" key="3">
    <source>
        <dbReference type="ARBA" id="ARBA00022989"/>
    </source>
</evidence>
<dbReference type="PANTHER" id="PTHR36116">
    <property type="entry name" value="UPF0060 MEMBRANE PROTEIN YNFA"/>
    <property type="match status" value="1"/>
</dbReference>
<dbReference type="Pfam" id="PF02694">
    <property type="entry name" value="UPF0060"/>
    <property type="match status" value="1"/>
</dbReference>
<keyword evidence="4" id="KW-0472">Membrane</keyword>
<proteinExistence type="predicted"/>
<dbReference type="RefSeq" id="WP_377569994.1">
    <property type="nucleotide sequence ID" value="NZ_JBHTMP010000014.1"/>
</dbReference>
<sequence length="87" mass="8962">MHPPNIGRILAAHGDIFVVGSLLWDAVVPFRPDRWGLIGAGICLTGAGIIKYAPRSGRPLHGAQRGAGPAGGYPCRSMVTGASSASR</sequence>
<keyword evidence="2" id="KW-0812">Transmembrane</keyword>
<evidence type="ECO:0000256" key="2">
    <source>
        <dbReference type="ARBA" id="ARBA00022692"/>
    </source>
</evidence>
<evidence type="ECO:0000256" key="1">
    <source>
        <dbReference type="ARBA" id="ARBA00022475"/>
    </source>
</evidence>
<comment type="caution">
    <text evidence="5">The sequence shown here is derived from an EMBL/GenBank/DDBJ whole genome shotgun (WGS) entry which is preliminary data.</text>
</comment>
<evidence type="ECO:0000313" key="5">
    <source>
        <dbReference type="EMBL" id="MFD1321738.1"/>
    </source>
</evidence>
<dbReference type="EMBL" id="JBHTMP010000014">
    <property type="protein sequence ID" value="MFD1321738.1"/>
    <property type="molecule type" value="Genomic_DNA"/>
</dbReference>
<evidence type="ECO:0000256" key="4">
    <source>
        <dbReference type="ARBA" id="ARBA00023136"/>
    </source>
</evidence>
<organism evidence="5 6">
    <name type="scientific">Micromonospora sonneratiae</name>
    <dbReference type="NCBI Taxonomy" id="1184706"/>
    <lineage>
        <taxon>Bacteria</taxon>
        <taxon>Bacillati</taxon>
        <taxon>Actinomycetota</taxon>
        <taxon>Actinomycetes</taxon>
        <taxon>Micromonosporales</taxon>
        <taxon>Micromonosporaceae</taxon>
        <taxon>Micromonospora</taxon>
    </lineage>
</organism>
<keyword evidence="3" id="KW-1133">Transmembrane helix</keyword>
<reference evidence="6" key="1">
    <citation type="journal article" date="2019" name="Int. J. Syst. Evol. Microbiol.">
        <title>The Global Catalogue of Microorganisms (GCM) 10K type strain sequencing project: providing services to taxonomists for standard genome sequencing and annotation.</title>
        <authorList>
            <consortium name="The Broad Institute Genomics Platform"/>
            <consortium name="The Broad Institute Genome Sequencing Center for Infectious Disease"/>
            <person name="Wu L."/>
            <person name="Ma J."/>
        </authorList>
    </citation>
    <scope>NUCLEOTIDE SEQUENCE [LARGE SCALE GENOMIC DNA]</scope>
    <source>
        <strain evidence="6">JCM 31037</strain>
    </source>
</reference>